<organism evidence="1 2">
    <name type="scientific">Actinomadura miaoliensis</name>
    <dbReference type="NCBI Taxonomy" id="430685"/>
    <lineage>
        <taxon>Bacteria</taxon>
        <taxon>Bacillati</taxon>
        <taxon>Actinomycetota</taxon>
        <taxon>Actinomycetes</taxon>
        <taxon>Streptosporangiales</taxon>
        <taxon>Thermomonosporaceae</taxon>
        <taxon>Actinomadura</taxon>
    </lineage>
</organism>
<protein>
    <recommendedName>
        <fullName evidence="3">GNAT family N-acetyltransferase</fullName>
    </recommendedName>
</protein>
<name>A0ABP7WUJ7_9ACTN</name>
<gene>
    <name evidence="1" type="ORF">GCM10022214_71460</name>
</gene>
<keyword evidence="2" id="KW-1185">Reference proteome</keyword>
<evidence type="ECO:0000313" key="1">
    <source>
        <dbReference type="EMBL" id="GAA4097171.1"/>
    </source>
</evidence>
<dbReference type="Proteomes" id="UP001500683">
    <property type="component" value="Unassembled WGS sequence"/>
</dbReference>
<proteinExistence type="predicted"/>
<evidence type="ECO:0008006" key="3">
    <source>
        <dbReference type="Google" id="ProtNLM"/>
    </source>
</evidence>
<accession>A0ABP7WUJ7</accession>
<sequence>MRRVFYFGLCRVVVLTACARRGVGEHVIAAARTAASDHRSSQGGVYEAMTWGYVPQRDRDSE</sequence>
<dbReference type="RefSeq" id="WP_344956409.1">
    <property type="nucleotide sequence ID" value="NZ_BAAAZG010000055.1"/>
</dbReference>
<evidence type="ECO:0000313" key="2">
    <source>
        <dbReference type="Proteomes" id="UP001500683"/>
    </source>
</evidence>
<reference evidence="2" key="1">
    <citation type="journal article" date="2019" name="Int. J. Syst. Evol. Microbiol.">
        <title>The Global Catalogue of Microorganisms (GCM) 10K type strain sequencing project: providing services to taxonomists for standard genome sequencing and annotation.</title>
        <authorList>
            <consortium name="The Broad Institute Genomics Platform"/>
            <consortium name="The Broad Institute Genome Sequencing Center for Infectious Disease"/>
            <person name="Wu L."/>
            <person name="Ma J."/>
        </authorList>
    </citation>
    <scope>NUCLEOTIDE SEQUENCE [LARGE SCALE GENOMIC DNA]</scope>
    <source>
        <strain evidence="2">JCM 16702</strain>
    </source>
</reference>
<comment type="caution">
    <text evidence="1">The sequence shown here is derived from an EMBL/GenBank/DDBJ whole genome shotgun (WGS) entry which is preliminary data.</text>
</comment>
<dbReference type="EMBL" id="BAAAZG010000055">
    <property type="protein sequence ID" value="GAA4097171.1"/>
    <property type="molecule type" value="Genomic_DNA"/>
</dbReference>